<dbReference type="AlphaFoldDB" id="A0A0F9G5I2"/>
<name>A0A0F9G5I2_9ZZZZ</name>
<sequence>MKEPMSDKNPMLEPHDIEMDDKATDLYELAIEEGDRRFGSPCRHERTKQGYCTNCFRKVIDKL</sequence>
<comment type="caution">
    <text evidence="1">The sequence shown here is derived from an EMBL/GenBank/DDBJ whole genome shotgun (WGS) entry which is preliminary data.</text>
</comment>
<proteinExistence type="predicted"/>
<protein>
    <submittedName>
        <fullName evidence="1">Uncharacterized protein</fullName>
    </submittedName>
</protein>
<accession>A0A0F9G5I2</accession>
<gene>
    <name evidence="1" type="ORF">LCGC14_1868880</name>
</gene>
<organism evidence="1">
    <name type="scientific">marine sediment metagenome</name>
    <dbReference type="NCBI Taxonomy" id="412755"/>
    <lineage>
        <taxon>unclassified sequences</taxon>
        <taxon>metagenomes</taxon>
        <taxon>ecological metagenomes</taxon>
    </lineage>
</organism>
<dbReference type="EMBL" id="LAZR01019036">
    <property type="protein sequence ID" value="KKL94024.1"/>
    <property type="molecule type" value="Genomic_DNA"/>
</dbReference>
<reference evidence="1" key="1">
    <citation type="journal article" date="2015" name="Nature">
        <title>Complex archaea that bridge the gap between prokaryotes and eukaryotes.</title>
        <authorList>
            <person name="Spang A."/>
            <person name="Saw J.H."/>
            <person name="Jorgensen S.L."/>
            <person name="Zaremba-Niedzwiedzka K."/>
            <person name="Martijn J."/>
            <person name="Lind A.E."/>
            <person name="van Eijk R."/>
            <person name="Schleper C."/>
            <person name="Guy L."/>
            <person name="Ettema T.J."/>
        </authorList>
    </citation>
    <scope>NUCLEOTIDE SEQUENCE</scope>
</reference>
<evidence type="ECO:0000313" key="1">
    <source>
        <dbReference type="EMBL" id="KKL94024.1"/>
    </source>
</evidence>